<dbReference type="InterPro" id="IPR008778">
    <property type="entry name" value="Pirin_C_dom"/>
</dbReference>
<sequence length="193" mass="20598">MHWANDVPKVRSPDGLATVSVYVGRYGTVAEALAPPPRSWAAKAGKDVAVWFVHMKPGARLELPAAHAGAEANRCLYVVEGDAVDVGGVRVPLRHMVDLDASRPVEVSGSQNNDTAALVLQGVPIGEPVAQRGPFVGNDMQDIVAAFSDYQETSFGGWPWPSEEHTFDMNKARFCLVDGVETVAPPVVPSSQP</sequence>
<dbReference type="OrthoDB" id="198735at2759"/>
<dbReference type="SUPFAM" id="SSF51182">
    <property type="entry name" value="RmlC-like cupins"/>
    <property type="match status" value="1"/>
</dbReference>
<name>A0A830HBU9_9CHLO</name>
<proteinExistence type="predicted"/>
<dbReference type="InterPro" id="IPR012093">
    <property type="entry name" value="Pirin"/>
</dbReference>
<dbReference type="InterPro" id="IPR014710">
    <property type="entry name" value="RmlC-like_jellyroll"/>
</dbReference>
<evidence type="ECO:0000313" key="2">
    <source>
        <dbReference type="EMBL" id="GHP02819.1"/>
    </source>
</evidence>
<accession>A0A830HBU9</accession>
<organism evidence="2 3">
    <name type="scientific">Pycnococcus provasolii</name>
    <dbReference type="NCBI Taxonomy" id="41880"/>
    <lineage>
        <taxon>Eukaryota</taxon>
        <taxon>Viridiplantae</taxon>
        <taxon>Chlorophyta</taxon>
        <taxon>Pseudoscourfieldiophyceae</taxon>
        <taxon>Pseudoscourfieldiales</taxon>
        <taxon>Pycnococcaceae</taxon>
        <taxon>Pycnococcus</taxon>
    </lineage>
</organism>
<evidence type="ECO:0000259" key="1">
    <source>
        <dbReference type="Pfam" id="PF05726"/>
    </source>
</evidence>
<dbReference type="Gene3D" id="2.60.120.10">
    <property type="entry name" value="Jelly Rolls"/>
    <property type="match status" value="2"/>
</dbReference>
<feature type="domain" description="Pirin C-terminal" evidence="1">
    <location>
        <begin position="53"/>
        <end position="156"/>
    </location>
</feature>
<comment type="caution">
    <text evidence="2">The sequence shown here is derived from an EMBL/GenBank/DDBJ whole genome shotgun (WGS) entry which is preliminary data.</text>
</comment>
<dbReference type="PANTHER" id="PTHR13903:SF8">
    <property type="entry name" value="PIRIN"/>
    <property type="match status" value="1"/>
</dbReference>
<dbReference type="EMBL" id="BNJQ01000004">
    <property type="protein sequence ID" value="GHP02819.1"/>
    <property type="molecule type" value="Genomic_DNA"/>
</dbReference>
<dbReference type="InterPro" id="IPR011051">
    <property type="entry name" value="RmlC_Cupin_sf"/>
</dbReference>
<gene>
    <name evidence="2" type="ORF">PPROV_000157400</name>
</gene>
<keyword evidence="3" id="KW-1185">Reference proteome</keyword>
<evidence type="ECO:0000313" key="3">
    <source>
        <dbReference type="Proteomes" id="UP000660262"/>
    </source>
</evidence>
<reference evidence="2" key="1">
    <citation type="submission" date="2020-10" db="EMBL/GenBank/DDBJ databases">
        <title>Unveiling of a novel bifunctional photoreceptor, Dualchrome1, isolated from a cosmopolitan green alga.</title>
        <authorList>
            <person name="Suzuki S."/>
            <person name="Kawachi M."/>
        </authorList>
    </citation>
    <scope>NUCLEOTIDE SEQUENCE</scope>
    <source>
        <strain evidence="2">NIES 2893</strain>
    </source>
</reference>
<dbReference type="PANTHER" id="PTHR13903">
    <property type="entry name" value="PIRIN-RELATED"/>
    <property type="match status" value="1"/>
</dbReference>
<dbReference type="Pfam" id="PF05726">
    <property type="entry name" value="Pirin_C"/>
    <property type="match status" value="1"/>
</dbReference>
<protein>
    <recommendedName>
        <fullName evidence="1">Pirin C-terminal domain-containing protein</fullName>
    </recommendedName>
</protein>
<dbReference type="Proteomes" id="UP000660262">
    <property type="component" value="Unassembled WGS sequence"/>
</dbReference>
<dbReference type="AlphaFoldDB" id="A0A830HBU9"/>